<protein>
    <recommendedName>
        <fullName evidence="2 3">Segregation and condensation protein A</fullName>
    </recommendedName>
</protein>
<keyword evidence="3" id="KW-0132">Cell division</keyword>
<dbReference type="RefSeq" id="WP_022934666.1">
    <property type="nucleotide sequence ID" value="NZ_CP007154.1"/>
</dbReference>
<proteinExistence type="inferred from homology"/>
<dbReference type="STRING" id="743966.MYB_02125"/>
<comment type="function">
    <text evidence="3">Participates in chromosomal partition during cell division. May act via the formation of a condensin-like complex containing Smc and ScpB that pull DNA away from mid-cell into both cell halves.</text>
</comment>
<dbReference type="PANTHER" id="PTHR33969:SF2">
    <property type="entry name" value="SEGREGATION AND CONDENSATION PROTEIN A"/>
    <property type="match status" value="1"/>
</dbReference>
<comment type="subunit">
    <text evidence="3">Component of a cohesin-like complex composed of ScpA, ScpB and the Smc homodimer, in which ScpA and ScpB bind to the head domain of Smc. The presence of the three proteins is required for the association of the complex with DNA.</text>
</comment>
<dbReference type="PANTHER" id="PTHR33969">
    <property type="entry name" value="SEGREGATION AND CONDENSATION PROTEIN A"/>
    <property type="match status" value="1"/>
</dbReference>
<comment type="similarity">
    <text evidence="3">Belongs to the ScpA family.</text>
</comment>
<dbReference type="HOGENOM" id="CLU_038686_3_1_14"/>
<gene>
    <name evidence="3 4" type="primary">scpA</name>
    <name evidence="4" type="ORF">MYB_02125</name>
</gene>
<dbReference type="EMBL" id="CP007154">
    <property type="protein sequence ID" value="AHH45429.1"/>
    <property type="molecule type" value="Genomic_DNA"/>
</dbReference>
<evidence type="ECO:0000256" key="2">
    <source>
        <dbReference type="ARBA" id="ARBA00044777"/>
    </source>
</evidence>
<dbReference type="AlphaFoldDB" id="W5UT97"/>
<keyword evidence="3" id="KW-0963">Cytoplasm</keyword>
<comment type="subcellular location">
    <subcellularLocation>
        <location evidence="3">Cytoplasm</location>
    </subcellularLocation>
    <text evidence="3">Associated with two foci at the outer edges of the nucleoid region in young cells, and at four foci within both cell halves in older cells.</text>
</comment>
<dbReference type="Proteomes" id="UP000019229">
    <property type="component" value="Chromosome"/>
</dbReference>
<keyword evidence="3" id="KW-0131">Cell cycle</keyword>
<dbReference type="HAMAP" id="MF_01805">
    <property type="entry name" value="ScpA"/>
    <property type="match status" value="1"/>
</dbReference>
<dbReference type="eggNOG" id="COG1354">
    <property type="taxonomic scope" value="Bacteria"/>
</dbReference>
<organism evidence="4 5">
    <name type="scientific">Mesomycoplasma bovoculi M165/69</name>
    <dbReference type="NCBI Taxonomy" id="743966"/>
    <lineage>
        <taxon>Bacteria</taxon>
        <taxon>Bacillati</taxon>
        <taxon>Mycoplasmatota</taxon>
        <taxon>Mycoplasmoidales</taxon>
        <taxon>Metamycoplasmataceae</taxon>
        <taxon>Mesomycoplasma</taxon>
    </lineage>
</organism>
<evidence type="ECO:0000313" key="5">
    <source>
        <dbReference type="Proteomes" id="UP000019229"/>
    </source>
</evidence>
<reference evidence="4 5" key="1">
    <citation type="journal article" date="2014" name="Genome Announc.">
        <title>Complete Genome Sequence of Mycoplasma bovoculi Strain M165/69T (ATCC 29104).</title>
        <authorList>
            <person name="Calcutt M.J."/>
            <person name="Foecking M.F."/>
        </authorList>
    </citation>
    <scope>NUCLEOTIDE SEQUENCE [LARGE SCALE GENOMIC DNA]</scope>
    <source>
        <strain evidence="4">M165/69</strain>
    </source>
</reference>
<dbReference type="KEGG" id="mbc:MYB_02125"/>
<evidence type="ECO:0000256" key="3">
    <source>
        <dbReference type="HAMAP-Rule" id="MF_01805"/>
    </source>
</evidence>
<accession>W5UT97</accession>
<dbReference type="Gene3D" id="6.10.250.2410">
    <property type="match status" value="1"/>
</dbReference>
<dbReference type="GO" id="GO:0005737">
    <property type="term" value="C:cytoplasm"/>
    <property type="evidence" value="ECO:0007669"/>
    <property type="project" value="UniProtKB-SubCell"/>
</dbReference>
<sequence length="248" mass="29081">MFLDKDIEFHFQNFSGPLDLLLQLVKSKNVDIMDVDLVDLANQYVSIIEKVKNKNIQIASEYLVMAATLIHIKAKMLLQVDKEEPDPELEEDKQQLLAMLSEFQQIKNIALMLKEQLEHRNNYYEKTVDSYEEYKRPLVKNKLDGRSSLVKLIEIIKLMFDRTRAQQKITIKTDEVFVSPDEQNKYVLSLLEKYSELKFDTVFALPSLKHFSITLIAVLEMAKKQILYLEQQKQFGDIKIYKGNQDEI</sequence>
<keyword evidence="5" id="KW-1185">Reference proteome</keyword>
<dbReference type="NCBIfam" id="NF000994">
    <property type="entry name" value="PRK00104.1-3"/>
    <property type="match status" value="1"/>
</dbReference>
<dbReference type="GO" id="GO:0006260">
    <property type="term" value="P:DNA replication"/>
    <property type="evidence" value="ECO:0007669"/>
    <property type="project" value="UniProtKB-UniRule"/>
</dbReference>
<dbReference type="InterPro" id="IPR003768">
    <property type="entry name" value="ScpA"/>
</dbReference>
<keyword evidence="1 3" id="KW-0159">Chromosome partition</keyword>
<dbReference type="PATRIC" id="fig|743966.3.peg.428"/>
<dbReference type="GO" id="GO:0051301">
    <property type="term" value="P:cell division"/>
    <property type="evidence" value="ECO:0007669"/>
    <property type="project" value="UniProtKB-KW"/>
</dbReference>
<dbReference type="OrthoDB" id="9811016at2"/>
<name>W5UT97_9BACT</name>
<evidence type="ECO:0000313" key="4">
    <source>
        <dbReference type="EMBL" id="AHH45429.1"/>
    </source>
</evidence>
<dbReference type="GO" id="GO:0007059">
    <property type="term" value="P:chromosome segregation"/>
    <property type="evidence" value="ECO:0007669"/>
    <property type="project" value="UniProtKB-UniRule"/>
</dbReference>
<evidence type="ECO:0000256" key="1">
    <source>
        <dbReference type="ARBA" id="ARBA00022829"/>
    </source>
</evidence>
<dbReference type="Pfam" id="PF02616">
    <property type="entry name" value="SMC_ScpA"/>
    <property type="match status" value="1"/>
</dbReference>